<evidence type="ECO:0000313" key="8">
    <source>
        <dbReference type="Proteomes" id="UP000675881"/>
    </source>
</evidence>
<dbReference type="PRINTS" id="PR00276">
    <property type="entry name" value="INSULINFAMLY"/>
</dbReference>
<dbReference type="EMBL" id="HG994588">
    <property type="protein sequence ID" value="CAF3037385.1"/>
    <property type="molecule type" value="Genomic_DNA"/>
</dbReference>
<dbReference type="InterPro" id="IPR036438">
    <property type="entry name" value="Insulin-like_sf"/>
</dbReference>
<dbReference type="SMART" id="SM00078">
    <property type="entry name" value="IlGF"/>
    <property type="match status" value="1"/>
</dbReference>
<dbReference type="InterPro" id="IPR000562">
    <property type="entry name" value="FN_type2_dom"/>
</dbReference>
<keyword evidence="3" id="KW-0732">Signal</keyword>
<protein>
    <submittedName>
        <fullName evidence="7">IGF2R</fullName>
    </submittedName>
</protein>
<keyword evidence="2" id="KW-0165">Cleavage on pair of basic residues</keyword>
<dbReference type="AlphaFoldDB" id="A0A7R8D5P7"/>
<evidence type="ECO:0000259" key="6">
    <source>
        <dbReference type="SMART" id="SM00078"/>
    </source>
</evidence>
<proteinExistence type="inferred from homology"/>
<dbReference type="Gene3D" id="1.10.100.10">
    <property type="entry name" value="Insulin-like"/>
    <property type="match status" value="1"/>
</dbReference>
<keyword evidence="8" id="KW-1185">Reference proteome</keyword>
<dbReference type="GO" id="GO:0005179">
    <property type="term" value="F:hormone activity"/>
    <property type="evidence" value="ECO:0007669"/>
    <property type="project" value="InterPro"/>
</dbReference>
<organism evidence="7 8">
    <name type="scientific">Lepeophtheirus salmonis</name>
    <name type="common">Salmon louse</name>
    <name type="synonym">Caligus salmonis</name>
    <dbReference type="NCBI Taxonomy" id="72036"/>
    <lineage>
        <taxon>Eukaryota</taxon>
        <taxon>Metazoa</taxon>
        <taxon>Ecdysozoa</taxon>
        <taxon>Arthropoda</taxon>
        <taxon>Crustacea</taxon>
        <taxon>Multicrustacea</taxon>
        <taxon>Hexanauplia</taxon>
        <taxon>Copepoda</taxon>
        <taxon>Siphonostomatoida</taxon>
        <taxon>Caligidae</taxon>
        <taxon>Lepeophtheirus</taxon>
    </lineage>
</organism>
<evidence type="ECO:0000256" key="2">
    <source>
        <dbReference type="ARBA" id="ARBA00022685"/>
    </source>
</evidence>
<comment type="similarity">
    <text evidence="1">Belongs to the insulin family.</text>
</comment>
<dbReference type="Pfam" id="PF00049">
    <property type="entry name" value="Insulin"/>
    <property type="match status" value="1"/>
</dbReference>
<name>A0A7R8D5P7_LEPSM</name>
<evidence type="ECO:0000256" key="5">
    <source>
        <dbReference type="ARBA" id="ARBA00023157"/>
    </source>
</evidence>
<dbReference type="Gene3D" id="2.10.10.10">
    <property type="entry name" value="Fibronectin, type II, collagen-binding"/>
    <property type="match status" value="1"/>
</dbReference>
<evidence type="ECO:0000256" key="1">
    <source>
        <dbReference type="ARBA" id="ARBA00009034"/>
    </source>
</evidence>
<dbReference type="Proteomes" id="UP000675881">
    <property type="component" value="Chromosome 9"/>
</dbReference>
<dbReference type="InterPro" id="IPR016179">
    <property type="entry name" value="Insulin-like"/>
</dbReference>
<dbReference type="SUPFAM" id="SSF56994">
    <property type="entry name" value="Insulin-like"/>
    <property type="match status" value="1"/>
</dbReference>
<evidence type="ECO:0000313" key="7">
    <source>
        <dbReference type="EMBL" id="CAF3037385.1"/>
    </source>
</evidence>
<dbReference type="SUPFAM" id="SSF57440">
    <property type="entry name" value="Kringle-like"/>
    <property type="match status" value="1"/>
</dbReference>
<gene>
    <name evidence="7" type="ORF">LSAA_14661</name>
</gene>
<sequence length="188" mass="20898">MTLGESFPWSDYDTGKQMDQMERIHSFTRYSEEGRVKRGGKMVLCGHNLFNALRVACSSIRGNRSADGFSEKMMRMNNLRSNMRKGAGLTDQCCAPPCSFKTLLSFCLAICVTIDERKPCVFPLLDDGKEYNVCTDINSTKSWCAISIVESAKQCLNRGNCEPGCFANKASSQISSVKVFPSLSKVAW</sequence>
<evidence type="ECO:0000256" key="3">
    <source>
        <dbReference type="ARBA" id="ARBA00022729"/>
    </source>
</evidence>
<feature type="domain" description="Insulin-like" evidence="6">
    <location>
        <begin position="42"/>
        <end position="107"/>
    </location>
</feature>
<keyword evidence="5" id="KW-1015">Disulfide bond</keyword>
<dbReference type="GO" id="GO:0005576">
    <property type="term" value="C:extracellular region"/>
    <property type="evidence" value="ECO:0007669"/>
    <property type="project" value="InterPro"/>
</dbReference>
<accession>A0A7R8D5P7</accession>
<keyword evidence="4" id="KW-0677">Repeat</keyword>
<dbReference type="InterPro" id="IPR013806">
    <property type="entry name" value="Kringle-like"/>
</dbReference>
<dbReference type="Pfam" id="PF00040">
    <property type="entry name" value="fn2"/>
    <property type="match status" value="1"/>
</dbReference>
<dbReference type="InterPro" id="IPR022352">
    <property type="entry name" value="Ins/IGF/rlx"/>
</dbReference>
<dbReference type="InterPro" id="IPR036943">
    <property type="entry name" value="FN_type2_sf"/>
</dbReference>
<reference evidence="7" key="1">
    <citation type="submission" date="2021-02" db="EMBL/GenBank/DDBJ databases">
        <authorList>
            <person name="Bekaert M."/>
        </authorList>
    </citation>
    <scope>NUCLEOTIDE SEQUENCE</scope>
    <source>
        <strain evidence="7">IoA-00</strain>
    </source>
</reference>
<evidence type="ECO:0000256" key="4">
    <source>
        <dbReference type="ARBA" id="ARBA00022737"/>
    </source>
</evidence>